<keyword evidence="2" id="KW-1185">Reference proteome</keyword>
<dbReference type="EMBL" id="UXUI01000286">
    <property type="protein sequence ID" value="VDD85159.1"/>
    <property type="molecule type" value="Genomic_DNA"/>
</dbReference>
<name>A0A0N4UT87_ENTVE</name>
<sequence>MSNKLTQELNLPVILRELLMLHTFPARNSLKYYLPKLEVTLHLCDGTQTKLGLKVMDEMTSELNICFKNKDGALAANQFVKPGVLIGVDYYWELIDLNLDKTSEGLYVVPTKLEKAITGKIEECDAVHTTNMVACYDVPDAVESFWNLKTLGITDPPNTVDDDEALKQFHQTLEFRDNRYIVSWPYRNFTGPVSDNYFLCYSRLKSVLN</sequence>
<protein>
    <submittedName>
        <fullName evidence="3">DUF1758 domain-containing protein</fullName>
    </submittedName>
</protein>
<evidence type="ECO:0000313" key="3">
    <source>
        <dbReference type="WBParaSite" id="EVEC_0000045001-mRNA-1"/>
    </source>
</evidence>
<reference evidence="1 2" key="2">
    <citation type="submission" date="2018-10" db="EMBL/GenBank/DDBJ databases">
        <authorList>
            <consortium name="Pathogen Informatics"/>
        </authorList>
    </citation>
    <scope>NUCLEOTIDE SEQUENCE [LARGE SCALE GENOMIC DNA]</scope>
</reference>
<evidence type="ECO:0000313" key="2">
    <source>
        <dbReference type="Proteomes" id="UP000274131"/>
    </source>
</evidence>
<organism evidence="3">
    <name type="scientific">Enterobius vermicularis</name>
    <name type="common">Human pinworm</name>
    <dbReference type="NCBI Taxonomy" id="51028"/>
    <lineage>
        <taxon>Eukaryota</taxon>
        <taxon>Metazoa</taxon>
        <taxon>Ecdysozoa</taxon>
        <taxon>Nematoda</taxon>
        <taxon>Chromadorea</taxon>
        <taxon>Rhabditida</taxon>
        <taxon>Spirurina</taxon>
        <taxon>Oxyuridomorpha</taxon>
        <taxon>Oxyuroidea</taxon>
        <taxon>Oxyuridae</taxon>
        <taxon>Enterobius</taxon>
    </lineage>
</organism>
<dbReference type="WBParaSite" id="EVEC_0000045001-mRNA-1">
    <property type="protein sequence ID" value="EVEC_0000045001-mRNA-1"/>
    <property type="gene ID" value="EVEC_0000045001"/>
</dbReference>
<dbReference type="Proteomes" id="UP000274131">
    <property type="component" value="Unassembled WGS sequence"/>
</dbReference>
<gene>
    <name evidence="1" type="ORF">EVEC_LOCUS302</name>
</gene>
<dbReference type="AlphaFoldDB" id="A0A0N4UT87"/>
<evidence type="ECO:0000313" key="1">
    <source>
        <dbReference type="EMBL" id="VDD85159.1"/>
    </source>
</evidence>
<proteinExistence type="predicted"/>
<reference evidence="3" key="1">
    <citation type="submission" date="2017-02" db="UniProtKB">
        <authorList>
            <consortium name="WormBaseParasite"/>
        </authorList>
    </citation>
    <scope>IDENTIFICATION</scope>
</reference>
<dbReference type="OrthoDB" id="6433130at2759"/>
<accession>A0A0N4UT87</accession>